<dbReference type="InterPro" id="IPR058548">
    <property type="entry name" value="MlaB-like_STAS"/>
</dbReference>
<dbReference type="Pfam" id="PF13466">
    <property type="entry name" value="STAS_2"/>
    <property type="match status" value="1"/>
</dbReference>
<proteinExistence type="predicted"/>
<dbReference type="InterPro" id="IPR002645">
    <property type="entry name" value="STAS_dom"/>
</dbReference>
<dbReference type="AlphaFoldDB" id="A0A975SKL6"/>
<sequence>MVFDGPLTLDQSRQLEDRVFDALRRYRRFRVDLSGVSEIDASGAHLLLTFLHLGGDGVRLARINELVRRALPETVWSPFVAPAVKGSRGGRKA</sequence>
<gene>
    <name evidence="2" type="ORF">Azoinq_09080</name>
</gene>
<dbReference type="KEGG" id="aiq:Azoinq_09080"/>
<evidence type="ECO:0000313" key="2">
    <source>
        <dbReference type="EMBL" id="QWT48027.1"/>
    </source>
</evidence>
<name>A0A975SKL6_9RHOO</name>
<evidence type="ECO:0000259" key="1">
    <source>
        <dbReference type="PROSITE" id="PS50801"/>
    </source>
</evidence>
<dbReference type="RefSeq" id="WP_216129820.1">
    <property type="nucleotide sequence ID" value="NZ_CP064782.1"/>
</dbReference>
<evidence type="ECO:0000313" key="3">
    <source>
        <dbReference type="Proteomes" id="UP000683428"/>
    </source>
</evidence>
<organism evidence="2 3">
    <name type="scientific">Azospira inquinata</name>
    <dbReference type="NCBI Taxonomy" id="2785627"/>
    <lineage>
        <taxon>Bacteria</taxon>
        <taxon>Pseudomonadati</taxon>
        <taxon>Pseudomonadota</taxon>
        <taxon>Betaproteobacteria</taxon>
        <taxon>Rhodocyclales</taxon>
        <taxon>Rhodocyclaceae</taxon>
        <taxon>Azospira</taxon>
    </lineage>
</organism>
<dbReference type="EMBL" id="CP064782">
    <property type="protein sequence ID" value="QWT48027.1"/>
    <property type="molecule type" value="Genomic_DNA"/>
</dbReference>
<protein>
    <submittedName>
        <fullName evidence="2">STAS domain-containing protein</fullName>
    </submittedName>
</protein>
<dbReference type="PROSITE" id="PS50801">
    <property type="entry name" value="STAS"/>
    <property type="match status" value="1"/>
</dbReference>
<keyword evidence="3" id="KW-1185">Reference proteome</keyword>
<accession>A0A975SKL6</accession>
<feature type="domain" description="STAS" evidence="1">
    <location>
        <begin position="1"/>
        <end position="71"/>
    </location>
</feature>
<reference evidence="2" key="1">
    <citation type="submission" date="2020-11" db="EMBL/GenBank/DDBJ databases">
        <title>Azospira inquinata sp. nov.</title>
        <authorList>
            <person name="Moe W.M."/>
            <person name="Mikes M.C."/>
        </authorList>
    </citation>
    <scope>NUCLEOTIDE SEQUENCE</scope>
    <source>
        <strain evidence="2">Azo-3</strain>
    </source>
</reference>
<dbReference type="Proteomes" id="UP000683428">
    <property type="component" value="Chromosome"/>
</dbReference>